<organism evidence="4 5">
    <name type="scientific">Aureimonas glaciei</name>
    <dbReference type="NCBI Taxonomy" id="1776957"/>
    <lineage>
        <taxon>Bacteria</taxon>
        <taxon>Pseudomonadati</taxon>
        <taxon>Pseudomonadota</taxon>
        <taxon>Alphaproteobacteria</taxon>
        <taxon>Hyphomicrobiales</taxon>
        <taxon>Aurantimonadaceae</taxon>
        <taxon>Aureimonas</taxon>
    </lineage>
</organism>
<dbReference type="InterPro" id="IPR016181">
    <property type="entry name" value="Acyl_CoA_acyltransferase"/>
</dbReference>
<reference evidence="4" key="1">
    <citation type="journal article" date="2014" name="Int. J. Syst. Evol. Microbiol.">
        <title>Complete genome sequence of Corynebacterium casei LMG S-19264T (=DSM 44701T), isolated from a smear-ripened cheese.</title>
        <authorList>
            <consortium name="US DOE Joint Genome Institute (JGI-PGF)"/>
            <person name="Walter F."/>
            <person name="Albersmeier A."/>
            <person name="Kalinowski J."/>
            <person name="Ruckert C."/>
        </authorList>
    </citation>
    <scope>NUCLEOTIDE SEQUENCE</scope>
    <source>
        <strain evidence="4">CGMCC 1.15493</strain>
    </source>
</reference>
<evidence type="ECO:0000256" key="2">
    <source>
        <dbReference type="ARBA" id="ARBA00023315"/>
    </source>
</evidence>
<dbReference type="CDD" id="cd04301">
    <property type="entry name" value="NAT_SF"/>
    <property type="match status" value="1"/>
</dbReference>
<sequence>MSGRRTVEAHDADSGEIGGTLIGAAAAMPRPAPQGTRFRAATTADAAFFAALYASTRAEELALSGWPDTLQEAFLAQQAMAQQAHYVQHYNDAEWWVLEQDGQPVGRLILARWPGQHRIVDIALVPQARGDGLGSAILAGVIAEAEAVGKAVSIHVEKANPAMRLYRRLGFATVEDKGVYDLMMRLAAGTATVDAADGRVAIS</sequence>
<evidence type="ECO:0000259" key="3">
    <source>
        <dbReference type="PROSITE" id="PS51186"/>
    </source>
</evidence>
<evidence type="ECO:0000313" key="4">
    <source>
        <dbReference type="EMBL" id="GGD08890.1"/>
    </source>
</evidence>
<keyword evidence="1" id="KW-0808">Transferase</keyword>
<dbReference type="RefSeq" id="WP_244639848.1">
    <property type="nucleotide sequence ID" value="NZ_BMJJ01000002.1"/>
</dbReference>
<dbReference type="PANTHER" id="PTHR43877:SF2">
    <property type="entry name" value="AMINOALKYLPHOSPHONATE N-ACETYLTRANSFERASE-RELATED"/>
    <property type="match status" value="1"/>
</dbReference>
<dbReference type="AlphaFoldDB" id="A0A916XU33"/>
<keyword evidence="2" id="KW-0012">Acyltransferase</keyword>
<evidence type="ECO:0000256" key="1">
    <source>
        <dbReference type="ARBA" id="ARBA00022679"/>
    </source>
</evidence>
<comment type="caution">
    <text evidence="4">The sequence shown here is derived from an EMBL/GenBank/DDBJ whole genome shotgun (WGS) entry which is preliminary data.</text>
</comment>
<accession>A0A916XU33</accession>
<gene>
    <name evidence="4" type="ORF">GCM10011335_09680</name>
</gene>
<keyword evidence="5" id="KW-1185">Reference proteome</keyword>
<dbReference type="PROSITE" id="PS51186">
    <property type="entry name" value="GNAT"/>
    <property type="match status" value="1"/>
</dbReference>
<reference evidence="4" key="2">
    <citation type="submission" date="2020-09" db="EMBL/GenBank/DDBJ databases">
        <authorList>
            <person name="Sun Q."/>
            <person name="Zhou Y."/>
        </authorList>
    </citation>
    <scope>NUCLEOTIDE SEQUENCE</scope>
    <source>
        <strain evidence="4">CGMCC 1.15493</strain>
    </source>
</reference>
<name>A0A916XU33_9HYPH</name>
<evidence type="ECO:0000313" key="5">
    <source>
        <dbReference type="Proteomes" id="UP000613160"/>
    </source>
</evidence>
<dbReference type="GO" id="GO:0016747">
    <property type="term" value="F:acyltransferase activity, transferring groups other than amino-acyl groups"/>
    <property type="evidence" value="ECO:0007669"/>
    <property type="project" value="InterPro"/>
</dbReference>
<dbReference type="Gene3D" id="3.40.630.30">
    <property type="match status" value="1"/>
</dbReference>
<dbReference type="SUPFAM" id="SSF55729">
    <property type="entry name" value="Acyl-CoA N-acyltransferases (Nat)"/>
    <property type="match status" value="1"/>
</dbReference>
<dbReference type="Pfam" id="PF00583">
    <property type="entry name" value="Acetyltransf_1"/>
    <property type="match status" value="1"/>
</dbReference>
<dbReference type="EMBL" id="BMJJ01000002">
    <property type="protein sequence ID" value="GGD08890.1"/>
    <property type="molecule type" value="Genomic_DNA"/>
</dbReference>
<protein>
    <submittedName>
        <fullName evidence="4">N-acetyltransferase GCN5</fullName>
    </submittedName>
</protein>
<proteinExistence type="predicted"/>
<dbReference type="Proteomes" id="UP000613160">
    <property type="component" value="Unassembled WGS sequence"/>
</dbReference>
<dbReference type="InterPro" id="IPR050832">
    <property type="entry name" value="Bact_Acetyltransf"/>
</dbReference>
<feature type="domain" description="N-acetyltransferase" evidence="3">
    <location>
        <begin position="36"/>
        <end position="189"/>
    </location>
</feature>
<dbReference type="InterPro" id="IPR000182">
    <property type="entry name" value="GNAT_dom"/>
</dbReference>
<dbReference type="PANTHER" id="PTHR43877">
    <property type="entry name" value="AMINOALKYLPHOSPHONATE N-ACETYLTRANSFERASE-RELATED-RELATED"/>
    <property type="match status" value="1"/>
</dbReference>